<dbReference type="Pfam" id="PF00990">
    <property type="entry name" value="GGDEF"/>
    <property type="match status" value="1"/>
</dbReference>
<evidence type="ECO:0000259" key="3">
    <source>
        <dbReference type="PROSITE" id="PS50110"/>
    </source>
</evidence>
<feature type="domain" description="Response regulatory" evidence="3">
    <location>
        <begin position="11"/>
        <end position="126"/>
    </location>
</feature>
<organism evidence="5 6">
    <name type="scientific">Thiomicrorhabdus marina</name>
    <dbReference type="NCBI Taxonomy" id="2818442"/>
    <lineage>
        <taxon>Bacteria</taxon>
        <taxon>Pseudomonadati</taxon>
        <taxon>Pseudomonadota</taxon>
        <taxon>Gammaproteobacteria</taxon>
        <taxon>Thiotrichales</taxon>
        <taxon>Piscirickettsiaceae</taxon>
        <taxon>Thiomicrorhabdus</taxon>
    </lineage>
</organism>
<dbReference type="PANTHER" id="PTHR43547:SF2">
    <property type="entry name" value="HYBRID SIGNAL TRANSDUCTION HISTIDINE KINASE C"/>
    <property type="match status" value="1"/>
</dbReference>
<gene>
    <name evidence="5" type="ORF">J3998_10985</name>
</gene>
<dbReference type="PANTHER" id="PTHR43547">
    <property type="entry name" value="TWO-COMPONENT HISTIDINE KINASE"/>
    <property type="match status" value="1"/>
</dbReference>
<feature type="modified residue" description="4-aspartylphosphate" evidence="2">
    <location>
        <position position="59"/>
    </location>
</feature>
<dbReference type="SMART" id="SM00448">
    <property type="entry name" value="REC"/>
    <property type="match status" value="1"/>
</dbReference>
<dbReference type="CDD" id="cd00130">
    <property type="entry name" value="PAS"/>
    <property type="match status" value="1"/>
</dbReference>
<dbReference type="SUPFAM" id="SSF52172">
    <property type="entry name" value="CheY-like"/>
    <property type="match status" value="1"/>
</dbReference>
<keyword evidence="6" id="KW-1185">Reference proteome</keyword>
<dbReference type="InterPro" id="IPR011006">
    <property type="entry name" value="CheY-like_superfamily"/>
</dbReference>
<dbReference type="RefSeq" id="WP_208150716.1">
    <property type="nucleotide sequence ID" value="NZ_JAGETV010000026.1"/>
</dbReference>
<feature type="domain" description="GGDEF" evidence="4">
    <location>
        <begin position="293"/>
        <end position="343"/>
    </location>
</feature>
<name>A0ABS3Q768_9GAMM</name>
<dbReference type="Gene3D" id="3.30.70.270">
    <property type="match status" value="1"/>
</dbReference>
<dbReference type="InterPro" id="IPR029787">
    <property type="entry name" value="Nucleotide_cyclase"/>
</dbReference>
<dbReference type="InterPro" id="IPR013767">
    <property type="entry name" value="PAS_fold"/>
</dbReference>
<dbReference type="InterPro" id="IPR043128">
    <property type="entry name" value="Rev_trsase/Diguanyl_cyclase"/>
</dbReference>
<keyword evidence="1 2" id="KW-0597">Phosphoprotein</keyword>
<dbReference type="Gene3D" id="3.30.450.20">
    <property type="entry name" value="PAS domain"/>
    <property type="match status" value="1"/>
</dbReference>
<dbReference type="Gene3D" id="3.40.50.2300">
    <property type="match status" value="1"/>
</dbReference>
<evidence type="ECO:0000313" key="5">
    <source>
        <dbReference type="EMBL" id="MBO1928101.1"/>
    </source>
</evidence>
<proteinExistence type="predicted"/>
<dbReference type="InterPro" id="IPR000014">
    <property type="entry name" value="PAS"/>
</dbReference>
<evidence type="ECO:0000256" key="2">
    <source>
        <dbReference type="PROSITE-ProRule" id="PRU00169"/>
    </source>
</evidence>
<dbReference type="InterPro" id="IPR001789">
    <property type="entry name" value="Sig_transdc_resp-reg_receiver"/>
</dbReference>
<dbReference type="Pfam" id="PF00989">
    <property type="entry name" value="PAS"/>
    <property type="match status" value="1"/>
</dbReference>
<dbReference type="PROSITE" id="PS50110">
    <property type="entry name" value="RESPONSE_REGULATORY"/>
    <property type="match status" value="1"/>
</dbReference>
<dbReference type="CDD" id="cd01949">
    <property type="entry name" value="GGDEF"/>
    <property type="match status" value="1"/>
</dbReference>
<dbReference type="Proteomes" id="UP000664835">
    <property type="component" value="Unassembled WGS sequence"/>
</dbReference>
<comment type="caution">
    <text evidence="5">The sequence shown here is derived from an EMBL/GenBank/DDBJ whole genome shotgun (WGS) entry which is preliminary data.</text>
</comment>
<dbReference type="SUPFAM" id="SSF55785">
    <property type="entry name" value="PYP-like sensor domain (PAS domain)"/>
    <property type="match status" value="1"/>
</dbReference>
<reference evidence="5 6" key="1">
    <citation type="submission" date="2021-03" db="EMBL/GenBank/DDBJ databases">
        <title>Thiomicrorhabdus sp.nov.,novel sulfur-oxidizing bacteria isolated from coastal sediment.</title>
        <authorList>
            <person name="Liu X."/>
        </authorList>
    </citation>
    <scope>NUCLEOTIDE SEQUENCE [LARGE SCALE GENOMIC DNA]</scope>
    <source>
        <strain evidence="5 6">6S2-11</strain>
    </source>
</reference>
<dbReference type="PROSITE" id="PS50887">
    <property type="entry name" value="GGDEF"/>
    <property type="match status" value="1"/>
</dbReference>
<sequence>MKQITNVNKPKVLVVDDEPTNIHVAAKALEESYELLVATDGKKAIETTNEQLPDLVLLDIMMPEMDGFEVAQRIHSNPLTKNIPIIFLTAKQHQEDVKQGFQFGAKDYIRKPFKPDELQARVASQIEAYTLQERLDRELKIRKQNWKMLDDNVAFAFVSFNGEIEYASNAFCQEFRCKPEELQGKNFNMLSSGETTQEFYKELWTTISSEKPFESEILDKTCNGELHWYHSTIVPRYDEDKTWIGYTAFYKNIDDKIKLKQLSERDNLTGLANRLRLNNILDDNAEQFARHGYPFSIILLDLDYFKNINDQHGHQIGDLILKELICSILVFNLYTKWIILLTS</sequence>
<protein>
    <submittedName>
        <fullName evidence="5">Response regulator</fullName>
    </submittedName>
</protein>
<dbReference type="EMBL" id="JAGETV010000026">
    <property type="protein sequence ID" value="MBO1928101.1"/>
    <property type="molecule type" value="Genomic_DNA"/>
</dbReference>
<dbReference type="InterPro" id="IPR035965">
    <property type="entry name" value="PAS-like_dom_sf"/>
</dbReference>
<accession>A0ABS3Q768</accession>
<dbReference type="InterPro" id="IPR000160">
    <property type="entry name" value="GGDEF_dom"/>
</dbReference>
<dbReference type="NCBIfam" id="TIGR00229">
    <property type="entry name" value="sensory_box"/>
    <property type="match status" value="1"/>
</dbReference>
<dbReference type="SUPFAM" id="SSF55073">
    <property type="entry name" value="Nucleotide cyclase"/>
    <property type="match status" value="1"/>
</dbReference>
<dbReference type="NCBIfam" id="TIGR00254">
    <property type="entry name" value="GGDEF"/>
    <property type="match status" value="1"/>
</dbReference>
<dbReference type="Pfam" id="PF00072">
    <property type="entry name" value="Response_reg"/>
    <property type="match status" value="1"/>
</dbReference>
<evidence type="ECO:0000256" key="1">
    <source>
        <dbReference type="ARBA" id="ARBA00022553"/>
    </source>
</evidence>
<evidence type="ECO:0000313" key="6">
    <source>
        <dbReference type="Proteomes" id="UP000664835"/>
    </source>
</evidence>
<evidence type="ECO:0000259" key="4">
    <source>
        <dbReference type="PROSITE" id="PS50887"/>
    </source>
</evidence>